<dbReference type="EC" id="2.7.13.3" evidence="2"/>
<feature type="transmembrane region" description="Helical" evidence="8">
    <location>
        <begin position="44"/>
        <end position="66"/>
    </location>
</feature>
<dbReference type="AlphaFoldDB" id="A0A8B3CMI8"/>
<dbReference type="Pfam" id="PF02518">
    <property type="entry name" value="HATPase_c"/>
    <property type="match status" value="1"/>
</dbReference>
<feature type="transmembrane region" description="Helical" evidence="8">
    <location>
        <begin position="72"/>
        <end position="90"/>
    </location>
</feature>
<dbReference type="SUPFAM" id="SSF55874">
    <property type="entry name" value="ATPase domain of HSP90 chaperone/DNA topoisomerase II/histidine kinase"/>
    <property type="match status" value="1"/>
</dbReference>
<dbReference type="RefSeq" id="WP_118983591.1">
    <property type="nucleotide sequence ID" value="NZ_QHCS01000007.1"/>
</dbReference>
<accession>A0A8B3CMI8</accession>
<evidence type="ECO:0000256" key="2">
    <source>
        <dbReference type="ARBA" id="ARBA00012438"/>
    </source>
</evidence>
<feature type="domain" description="Histidine kinase/HSP90-like ATPase" evidence="9">
    <location>
        <begin position="302"/>
        <end position="351"/>
    </location>
</feature>
<dbReference type="InterPro" id="IPR011495">
    <property type="entry name" value="Sig_transdc_His_kin_sub2_dim/P"/>
</dbReference>
<evidence type="ECO:0000256" key="3">
    <source>
        <dbReference type="ARBA" id="ARBA00022553"/>
    </source>
</evidence>
<protein>
    <recommendedName>
        <fullName evidence="2">histidine kinase</fullName>
        <ecNumber evidence="2">2.7.13.3</ecNumber>
    </recommendedName>
</protein>
<feature type="domain" description="Signal transduction histidine kinase subgroup 2 dimerisation and phosphoacceptor" evidence="10">
    <location>
        <begin position="204"/>
        <end position="271"/>
    </location>
</feature>
<feature type="transmembrane region" description="Helical" evidence="8">
    <location>
        <begin position="166"/>
        <end position="188"/>
    </location>
</feature>
<evidence type="ECO:0000256" key="6">
    <source>
        <dbReference type="ARBA" id="ARBA00022777"/>
    </source>
</evidence>
<evidence type="ECO:0000256" key="8">
    <source>
        <dbReference type="SAM" id="Phobius"/>
    </source>
</evidence>
<dbReference type="Gene3D" id="3.30.565.10">
    <property type="entry name" value="Histidine kinase-like ATPase, C-terminal domain"/>
    <property type="match status" value="1"/>
</dbReference>
<keyword evidence="3" id="KW-0597">Phosphoprotein</keyword>
<keyword evidence="5" id="KW-0547">Nucleotide-binding</keyword>
<comment type="catalytic activity">
    <reaction evidence="1">
        <text>ATP + protein L-histidine = ADP + protein N-phospho-L-histidine.</text>
        <dbReference type="EC" id="2.7.13.3"/>
    </reaction>
</comment>
<feature type="transmembrane region" description="Helical" evidence="8">
    <location>
        <begin position="119"/>
        <end position="135"/>
    </location>
</feature>
<evidence type="ECO:0000313" key="11">
    <source>
        <dbReference type="EMBL" id="RHX83827.1"/>
    </source>
</evidence>
<reference evidence="12" key="1">
    <citation type="submission" date="2018-05" db="EMBL/GenBank/DDBJ databases">
        <title>Leptospira yasudae sp. nov. and Leptospira stimsonii sp. nov., two pathogenic species of the genus Leptospira isolated from environmental sources.</title>
        <authorList>
            <person name="Casanovas-Massana A."/>
            <person name="Hamond C."/>
            <person name="Santos L.A."/>
            <person name="Hacker K.P."/>
            <person name="Balassiano I."/>
            <person name="Medeiros M.A."/>
            <person name="Reis M.G."/>
            <person name="Ko A.I."/>
            <person name="Wunder E.A."/>
        </authorList>
    </citation>
    <scope>NUCLEOTIDE SEQUENCE [LARGE SCALE GENOMIC DNA]</scope>
    <source>
        <strain evidence="12">AMB6-RJ</strain>
    </source>
</reference>
<dbReference type="PANTHER" id="PTHR41523:SF8">
    <property type="entry name" value="ETHYLENE RESPONSE SENSOR PROTEIN"/>
    <property type="match status" value="1"/>
</dbReference>
<dbReference type="Pfam" id="PF07568">
    <property type="entry name" value="HisKA_2"/>
    <property type="match status" value="1"/>
</dbReference>
<organism evidence="11 12">
    <name type="scientific">Leptospira stimsonii</name>
    <dbReference type="NCBI Taxonomy" id="2202203"/>
    <lineage>
        <taxon>Bacteria</taxon>
        <taxon>Pseudomonadati</taxon>
        <taxon>Spirochaetota</taxon>
        <taxon>Spirochaetia</taxon>
        <taxon>Leptospirales</taxon>
        <taxon>Leptospiraceae</taxon>
        <taxon>Leptospira</taxon>
    </lineage>
</organism>
<keyword evidence="6 11" id="KW-0418">Kinase</keyword>
<evidence type="ECO:0000256" key="4">
    <source>
        <dbReference type="ARBA" id="ARBA00022679"/>
    </source>
</evidence>
<keyword evidence="7" id="KW-0067">ATP-binding</keyword>
<evidence type="ECO:0000256" key="1">
    <source>
        <dbReference type="ARBA" id="ARBA00000085"/>
    </source>
</evidence>
<evidence type="ECO:0000259" key="10">
    <source>
        <dbReference type="Pfam" id="PF07568"/>
    </source>
</evidence>
<sequence length="401" mass="45821">MSDNRECCPTFLDPVYQEILLSVMFFEKINQIYGRRDYLTRKKAYHLFVTDLVIFIVSTVACLLYIRQGVRVGFLIFAVSALVSIVFLLINRLEVAIYSILYLSLTALTFGIFFGMQNGNIYFSMATIIILFLHFSNSKLTIAVSCYTGILMAIRMYQYWGNGELGSAFIFDTILKFILFCTLAIITVRVLTSHKKEKEVFIREIHHRVKNNLQILSGFANLHQNNGVKGGDKQLESFNERILMLSKIHDAIYKSETDYEIDLNKVLIEIVGLVRIQNGPPIELIQSKNAAPLSIEISVPFAMIVYELLNNAVRHSRQENRENRIVVELHFANHRYSLTVLDSGPGIQMESTWTRPKTTGFTLISIMTQQLKGNFRFDSNECGSKAVLEFSNQDLFASLLQ</sequence>
<evidence type="ECO:0000256" key="7">
    <source>
        <dbReference type="ARBA" id="ARBA00022840"/>
    </source>
</evidence>
<proteinExistence type="predicted"/>
<dbReference type="EMBL" id="QHCS01000007">
    <property type="protein sequence ID" value="RHX83827.1"/>
    <property type="molecule type" value="Genomic_DNA"/>
</dbReference>
<dbReference type="GO" id="GO:0004673">
    <property type="term" value="F:protein histidine kinase activity"/>
    <property type="evidence" value="ECO:0007669"/>
    <property type="project" value="UniProtKB-EC"/>
</dbReference>
<name>A0A8B3CMI8_9LEPT</name>
<dbReference type="Proteomes" id="UP000266669">
    <property type="component" value="Unassembled WGS sequence"/>
</dbReference>
<feature type="transmembrane region" description="Helical" evidence="8">
    <location>
        <begin position="95"/>
        <end position="113"/>
    </location>
</feature>
<keyword evidence="8" id="KW-1133">Transmembrane helix</keyword>
<evidence type="ECO:0000259" key="9">
    <source>
        <dbReference type="Pfam" id="PF02518"/>
    </source>
</evidence>
<dbReference type="InterPro" id="IPR003594">
    <property type="entry name" value="HATPase_dom"/>
</dbReference>
<dbReference type="Gene3D" id="3.30.450.20">
    <property type="entry name" value="PAS domain"/>
    <property type="match status" value="1"/>
</dbReference>
<keyword evidence="8" id="KW-0812">Transmembrane</keyword>
<dbReference type="PANTHER" id="PTHR41523">
    <property type="entry name" value="TWO-COMPONENT SYSTEM SENSOR PROTEIN"/>
    <property type="match status" value="1"/>
</dbReference>
<evidence type="ECO:0000256" key="5">
    <source>
        <dbReference type="ARBA" id="ARBA00022741"/>
    </source>
</evidence>
<dbReference type="InterPro" id="IPR036890">
    <property type="entry name" value="HATPase_C_sf"/>
</dbReference>
<dbReference type="GO" id="GO:0005524">
    <property type="term" value="F:ATP binding"/>
    <property type="evidence" value="ECO:0007669"/>
    <property type="project" value="UniProtKB-KW"/>
</dbReference>
<feature type="transmembrane region" description="Helical" evidence="8">
    <location>
        <begin position="142"/>
        <end position="160"/>
    </location>
</feature>
<comment type="caution">
    <text evidence="11">The sequence shown here is derived from an EMBL/GenBank/DDBJ whole genome shotgun (WGS) entry which is preliminary data.</text>
</comment>
<gene>
    <name evidence="11" type="ORF">DLM78_20290</name>
</gene>
<keyword evidence="4" id="KW-0808">Transferase</keyword>
<evidence type="ECO:0000313" key="12">
    <source>
        <dbReference type="Proteomes" id="UP000266669"/>
    </source>
</evidence>
<keyword evidence="8" id="KW-0472">Membrane</keyword>